<comment type="function">
    <text evidence="1">Part of the outer membrane protein assembly complex, which is involved in assembly and insertion of beta-barrel proteins into the outer membrane.</text>
</comment>
<dbReference type="Proteomes" id="UP000253250">
    <property type="component" value="Unassembled WGS sequence"/>
</dbReference>
<dbReference type="InterPro" id="IPR007450">
    <property type="entry name" value="BamE_dom"/>
</dbReference>
<dbReference type="PANTHER" id="PTHR37482">
    <property type="entry name" value="OUTER MEMBRANE PROTEIN ASSEMBLY FACTOR BAME"/>
    <property type="match status" value="1"/>
</dbReference>
<gene>
    <name evidence="1" type="primary">bamE</name>
    <name evidence="3" type="ORF">C4900_11960</name>
</gene>
<dbReference type="GO" id="GO:0051205">
    <property type="term" value="P:protein insertion into membrane"/>
    <property type="evidence" value="ECO:0007669"/>
    <property type="project" value="UniProtKB-UniRule"/>
</dbReference>
<evidence type="ECO:0000313" key="4">
    <source>
        <dbReference type="Proteomes" id="UP000253250"/>
    </source>
</evidence>
<dbReference type="Gene3D" id="3.30.1450.10">
    <property type="match status" value="1"/>
</dbReference>
<dbReference type="STRING" id="163359.A9R16_05015"/>
<protein>
    <recommendedName>
        <fullName evidence="1">Outer membrane protein assembly factor BamE</fullName>
    </recommendedName>
</protein>
<evidence type="ECO:0000256" key="1">
    <source>
        <dbReference type="HAMAP-Rule" id="MF_00925"/>
    </source>
</evidence>
<keyword evidence="1" id="KW-0449">Lipoprotein</keyword>
<sequence>MQKPNVLFLVLASLALSGCHLLYRPTVQQGNVITARMIARLHVGMTKNEVVYDLGAPAIHDPFHPNRWDYYYSLKRNYKPRIAEHFTLYFKKGRLARIVGTPRPTPRHIYGESDS</sequence>
<keyword evidence="1" id="KW-0564">Palmitate</keyword>
<dbReference type="Pfam" id="PF04355">
    <property type="entry name" value="BamE"/>
    <property type="match status" value="1"/>
</dbReference>
<dbReference type="GO" id="GO:1990063">
    <property type="term" value="C:Bam protein complex"/>
    <property type="evidence" value="ECO:0007669"/>
    <property type="project" value="TreeGrafter"/>
</dbReference>
<name>A0A1C2FXE4_9GAMM</name>
<comment type="subunit">
    <text evidence="1">Part of the Bam complex.</text>
</comment>
<dbReference type="AlphaFoldDB" id="A0A1C2FXE4"/>
<keyword evidence="1" id="KW-0732">Signal</keyword>
<evidence type="ECO:0000259" key="2">
    <source>
        <dbReference type="Pfam" id="PF04355"/>
    </source>
</evidence>
<comment type="similarity">
    <text evidence="1">Belongs to the BamE family.</text>
</comment>
<reference evidence="3 4" key="1">
    <citation type="submission" date="2018-02" db="EMBL/GenBank/DDBJ databases">
        <title>Insights into the biology of acidophilic members of the Acidiferrobacteraceae family derived from comparative genomic analyses.</title>
        <authorList>
            <person name="Issotta F."/>
            <person name="Thyssen C."/>
            <person name="Mena C."/>
            <person name="Moya A."/>
            <person name="Bellenberg S."/>
            <person name="Sproer C."/>
            <person name="Covarrubias P.C."/>
            <person name="Sand W."/>
            <person name="Quatrini R."/>
            <person name="Vera M."/>
        </authorList>
    </citation>
    <scope>NUCLEOTIDE SEQUENCE [LARGE SCALE GENOMIC DNA]</scope>
    <source>
        <strain evidence="4">m-1</strain>
    </source>
</reference>
<dbReference type="RefSeq" id="WP_065972223.1">
    <property type="nucleotide sequence ID" value="NZ_CP080624.1"/>
</dbReference>
<dbReference type="EMBL" id="PSYR01000002">
    <property type="protein sequence ID" value="RCN56510.1"/>
    <property type="molecule type" value="Genomic_DNA"/>
</dbReference>
<evidence type="ECO:0000313" key="3">
    <source>
        <dbReference type="EMBL" id="RCN56510.1"/>
    </source>
</evidence>
<dbReference type="GO" id="GO:0030674">
    <property type="term" value="F:protein-macromolecule adaptor activity"/>
    <property type="evidence" value="ECO:0007669"/>
    <property type="project" value="TreeGrafter"/>
</dbReference>
<comment type="subcellular location">
    <subcellularLocation>
        <location evidence="1">Cell outer membrane</location>
        <topology evidence="1">Lipid-anchor</topology>
    </subcellularLocation>
</comment>
<dbReference type="InterPro" id="IPR037873">
    <property type="entry name" value="BamE-like"/>
</dbReference>
<dbReference type="PANTHER" id="PTHR37482:SF1">
    <property type="entry name" value="OUTER MEMBRANE PROTEIN ASSEMBLY FACTOR BAME"/>
    <property type="match status" value="1"/>
</dbReference>
<feature type="domain" description="Outer membrane protein assembly factor BamE" evidence="2">
    <location>
        <begin position="30"/>
        <end position="99"/>
    </location>
</feature>
<dbReference type="InterPro" id="IPR026592">
    <property type="entry name" value="BamE"/>
</dbReference>
<keyword evidence="1" id="KW-0998">Cell outer membrane</keyword>
<comment type="caution">
    <text evidence="3">The sequence shown here is derived from an EMBL/GenBank/DDBJ whole genome shotgun (WGS) entry which is preliminary data.</text>
</comment>
<dbReference type="PROSITE" id="PS51257">
    <property type="entry name" value="PROKAR_LIPOPROTEIN"/>
    <property type="match status" value="1"/>
</dbReference>
<keyword evidence="1" id="KW-0472">Membrane</keyword>
<dbReference type="GO" id="GO:0043165">
    <property type="term" value="P:Gram-negative-bacterium-type cell outer membrane assembly"/>
    <property type="evidence" value="ECO:0007669"/>
    <property type="project" value="UniProtKB-UniRule"/>
</dbReference>
<dbReference type="HAMAP" id="MF_00925">
    <property type="entry name" value="OM_assembly_BamE"/>
    <property type="match status" value="1"/>
</dbReference>
<keyword evidence="4" id="KW-1185">Reference proteome</keyword>
<accession>A0A1C2FXE4</accession>
<proteinExistence type="inferred from homology"/>
<organism evidence="3 4">
    <name type="scientific">Acidiferrobacter thiooxydans</name>
    <dbReference type="NCBI Taxonomy" id="163359"/>
    <lineage>
        <taxon>Bacteria</taxon>
        <taxon>Pseudomonadati</taxon>
        <taxon>Pseudomonadota</taxon>
        <taxon>Gammaproteobacteria</taxon>
        <taxon>Acidiferrobacterales</taxon>
        <taxon>Acidiferrobacteraceae</taxon>
        <taxon>Acidiferrobacter</taxon>
    </lineage>
</organism>
<dbReference type="OrthoDB" id="9808250at2"/>